<reference evidence="2" key="1">
    <citation type="submission" date="2021-02" db="EMBL/GenBank/DDBJ databases">
        <authorList>
            <person name="Nowell W R."/>
        </authorList>
    </citation>
    <scope>NUCLEOTIDE SEQUENCE</scope>
</reference>
<feature type="region of interest" description="Disordered" evidence="1">
    <location>
        <begin position="58"/>
        <end position="103"/>
    </location>
</feature>
<feature type="non-terminal residue" evidence="2">
    <location>
        <position position="1"/>
    </location>
</feature>
<evidence type="ECO:0000256" key="1">
    <source>
        <dbReference type="SAM" id="MobiDB-lite"/>
    </source>
</evidence>
<organism evidence="2 3">
    <name type="scientific">Rotaria magnacalcarata</name>
    <dbReference type="NCBI Taxonomy" id="392030"/>
    <lineage>
        <taxon>Eukaryota</taxon>
        <taxon>Metazoa</taxon>
        <taxon>Spiralia</taxon>
        <taxon>Gnathifera</taxon>
        <taxon>Rotifera</taxon>
        <taxon>Eurotatoria</taxon>
        <taxon>Bdelloidea</taxon>
        <taxon>Philodinida</taxon>
        <taxon>Philodinidae</taxon>
        <taxon>Rotaria</taxon>
    </lineage>
</organism>
<comment type="caution">
    <text evidence="2">The sequence shown here is derived from an EMBL/GenBank/DDBJ whole genome shotgun (WGS) entry which is preliminary data.</text>
</comment>
<dbReference type="Proteomes" id="UP000663887">
    <property type="component" value="Unassembled WGS sequence"/>
</dbReference>
<dbReference type="EMBL" id="CAJNRG010008511">
    <property type="protein sequence ID" value="CAF2104750.1"/>
    <property type="molecule type" value="Genomic_DNA"/>
</dbReference>
<dbReference type="AlphaFoldDB" id="A0A816U0L8"/>
<proteinExistence type="predicted"/>
<accession>A0A816U0L8</accession>
<feature type="compositionally biased region" description="Pro residues" evidence="1">
    <location>
        <begin position="58"/>
        <end position="72"/>
    </location>
</feature>
<name>A0A816U0L8_9BILA</name>
<feature type="compositionally biased region" description="Basic residues" evidence="1">
    <location>
        <begin position="1"/>
        <end position="15"/>
    </location>
</feature>
<feature type="region of interest" description="Disordered" evidence="1">
    <location>
        <begin position="1"/>
        <end position="24"/>
    </location>
</feature>
<protein>
    <submittedName>
        <fullName evidence="2">Uncharacterized protein</fullName>
    </submittedName>
</protein>
<evidence type="ECO:0000313" key="2">
    <source>
        <dbReference type="EMBL" id="CAF2104750.1"/>
    </source>
</evidence>
<evidence type="ECO:0000313" key="3">
    <source>
        <dbReference type="Proteomes" id="UP000663887"/>
    </source>
</evidence>
<gene>
    <name evidence="2" type="ORF">XDN619_LOCUS19480</name>
</gene>
<sequence>RASKWKGKGRGKGKRISPYADSSKAFLPPHLQYSLPSQGMLPYAATYPLQDGGYWAPPPYYEAPTPSAPPPEQQSSTSSASFKHYDPPAAIGSAGRGRQDRFP</sequence>